<evidence type="ECO:0000256" key="5">
    <source>
        <dbReference type="ARBA" id="ARBA00022737"/>
    </source>
</evidence>
<evidence type="ECO:0000256" key="10">
    <source>
        <dbReference type="ARBA" id="ARBA00022989"/>
    </source>
</evidence>
<evidence type="ECO:0000256" key="8">
    <source>
        <dbReference type="ARBA" id="ARBA00022801"/>
    </source>
</evidence>
<keyword evidence="12" id="KW-0342">GTP-binding</keyword>
<dbReference type="InterPro" id="IPR013566">
    <property type="entry name" value="EF_hand_assoc_1"/>
</dbReference>
<dbReference type="InterPro" id="IPR040206">
    <property type="entry name" value="Zds1/2"/>
</dbReference>
<dbReference type="PROSITE" id="PS00018">
    <property type="entry name" value="EF_HAND_1"/>
    <property type="match status" value="1"/>
</dbReference>
<evidence type="ECO:0000256" key="12">
    <source>
        <dbReference type="ARBA" id="ARBA00023134"/>
    </source>
</evidence>
<feature type="region of interest" description="Disordered" evidence="14">
    <location>
        <begin position="777"/>
        <end position="1261"/>
    </location>
</feature>
<feature type="region of interest" description="Disordered" evidence="14">
    <location>
        <begin position="583"/>
        <end position="602"/>
    </location>
</feature>
<dbReference type="InterPro" id="IPR027417">
    <property type="entry name" value="P-loop_NTPase"/>
</dbReference>
<organism evidence="16 17">
    <name type="scientific">Aureobasidium pullulans</name>
    <name type="common">Black yeast</name>
    <name type="synonym">Pullularia pullulans</name>
    <dbReference type="NCBI Taxonomy" id="5580"/>
    <lineage>
        <taxon>Eukaryota</taxon>
        <taxon>Fungi</taxon>
        <taxon>Dikarya</taxon>
        <taxon>Ascomycota</taxon>
        <taxon>Pezizomycotina</taxon>
        <taxon>Dothideomycetes</taxon>
        <taxon>Dothideomycetidae</taxon>
        <taxon>Dothideales</taxon>
        <taxon>Saccotheciaceae</taxon>
        <taxon>Aureobasidium</taxon>
    </lineage>
</organism>
<dbReference type="InterPro" id="IPR013567">
    <property type="entry name" value="EF_hand_assoc_2"/>
</dbReference>
<dbReference type="PANTHER" id="PTHR28089">
    <property type="entry name" value="PROTEIN ZDS1-RELATED"/>
    <property type="match status" value="1"/>
</dbReference>
<feature type="compositionally biased region" description="Basic and acidic residues" evidence="14">
    <location>
        <begin position="812"/>
        <end position="830"/>
    </location>
</feature>
<feature type="compositionally biased region" description="Basic and acidic residues" evidence="14">
    <location>
        <begin position="1111"/>
        <end position="1123"/>
    </location>
</feature>
<evidence type="ECO:0000256" key="9">
    <source>
        <dbReference type="ARBA" id="ARBA00022837"/>
    </source>
</evidence>
<feature type="compositionally biased region" description="Polar residues" evidence="14">
    <location>
        <begin position="985"/>
        <end position="995"/>
    </location>
</feature>
<comment type="similarity">
    <text evidence="2">Belongs to the mitochondrial Rho GTPase family.</text>
</comment>
<dbReference type="InterPro" id="IPR013941">
    <property type="entry name" value="ZDS1_C"/>
</dbReference>
<comment type="caution">
    <text evidence="16">The sequence shown here is derived from an EMBL/GenBank/DDBJ whole genome shotgun (WGS) entry which is preliminary data.</text>
</comment>
<dbReference type="SUPFAM" id="SSF52540">
    <property type="entry name" value="P-loop containing nucleoside triphosphate hydrolases"/>
    <property type="match status" value="2"/>
</dbReference>
<evidence type="ECO:0000256" key="3">
    <source>
        <dbReference type="ARBA" id="ARBA00022692"/>
    </source>
</evidence>
<dbReference type="CDD" id="cd01892">
    <property type="entry name" value="Miro2"/>
    <property type="match status" value="1"/>
</dbReference>
<feature type="compositionally biased region" description="Low complexity" evidence="14">
    <location>
        <begin position="1332"/>
        <end position="1355"/>
    </location>
</feature>
<feature type="compositionally biased region" description="Basic and acidic residues" evidence="14">
    <location>
        <begin position="1187"/>
        <end position="1222"/>
    </location>
</feature>
<dbReference type="InterPro" id="IPR020860">
    <property type="entry name" value="MIRO_dom"/>
</dbReference>
<dbReference type="SMART" id="SM00175">
    <property type="entry name" value="RAB"/>
    <property type="match status" value="1"/>
</dbReference>
<feature type="compositionally biased region" description="Polar residues" evidence="14">
    <location>
        <begin position="1380"/>
        <end position="1414"/>
    </location>
</feature>
<protein>
    <recommendedName>
        <fullName evidence="15">Miro domain-containing protein</fullName>
    </recommendedName>
</protein>
<name>A0ABR0TFQ0_AURPU</name>
<keyword evidence="8" id="KW-0378">Hydrolase</keyword>
<evidence type="ECO:0000256" key="1">
    <source>
        <dbReference type="ARBA" id="ARBA00004200"/>
    </source>
</evidence>
<dbReference type="SMART" id="SM00173">
    <property type="entry name" value="RAS"/>
    <property type="match status" value="1"/>
</dbReference>
<feature type="compositionally biased region" description="Basic and acidic residues" evidence="14">
    <location>
        <begin position="1132"/>
        <end position="1154"/>
    </location>
</feature>
<evidence type="ECO:0000256" key="4">
    <source>
        <dbReference type="ARBA" id="ARBA00022723"/>
    </source>
</evidence>
<accession>A0ABR0TFQ0</accession>
<reference evidence="16 17" key="1">
    <citation type="submission" date="2023-11" db="EMBL/GenBank/DDBJ databases">
        <title>Draft genome sequence and annotation of the polyextremotolerant black yeast-like fungus Aureobasidium pullulans NRRL 62042.</title>
        <authorList>
            <person name="Dielentheis-Frenken M.R.E."/>
            <person name="Wibberg D."/>
            <person name="Blank L.M."/>
            <person name="Tiso T."/>
        </authorList>
    </citation>
    <scope>NUCLEOTIDE SEQUENCE [LARGE SCALE GENOMIC DNA]</scope>
    <source>
        <strain evidence="16 17">NRRL 62042</strain>
    </source>
</reference>
<dbReference type="InterPro" id="IPR011992">
    <property type="entry name" value="EF-hand-dom_pair"/>
</dbReference>
<dbReference type="Gene3D" id="1.10.238.10">
    <property type="entry name" value="EF-hand"/>
    <property type="match status" value="2"/>
</dbReference>
<feature type="domain" description="Miro" evidence="15">
    <location>
        <begin position="1"/>
        <end position="169"/>
    </location>
</feature>
<feature type="compositionally biased region" description="Basic and acidic residues" evidence="14">
    <location>
        <begin position="545"/>
        <end position="563"/>
    </location>
</feature>
<keyword evidence="5" id="KW-0677">Repeat</keyword>
<dbReference type="Proteomes" id="UP001341245">
    <property type="component" value="Unassembled WGS sequence"/>
</dbReference>
<feature type="compositionally biased region" description="Low complexity" evidence="14">
    <location>
        <begin position="1034"/>
        <end position="1052"/>
    </location>
</feature>
<dbReference type="Pfam" id="PF00071">
    <property type="entry name" value="Ras"/>
    <property type="match status" value="2"/>
</dbReference>
<dbReference type="PANTHER" id="PTHR28089:SF1">
    <property type="entry name" value="PROTEIN ZDS1-RELATED"/>
    <property type="match status" value="1"/>
</dbReference>
<sequence length="1423" mass="157846">MATVRVCVCGDEGTGKSSLITSLVKDLFVTNKIQPVLPPISIPPTLGTPQSVTTTIVDTSALPQERDNLRNELRKSNVILLVYSDHYSYERVALFWLPYFRSLGVNVPVVLTANKADLSKNVSTQQVVDEEMLPVMQEFKEIDSCIRTSAREHHNINEVFFLCQKAVTHPIAPIYDAKESSLKPAAISALRRIFYLCDKDQDGLLNDAEILDFQLKCFEKPLSDQDLVSIKRSVHAHSGGIDIDGFILLNKMFAEKGRHETIWIILRKFQYTDSLSLKDTFLHPKFDVASSSSAELSPSGYRFFVDLFLLHDKDNDGGLNDSELAALFAPTPGLPSSWIDSDFPSCTVRNEAGHITLQGWLAQWSMTTYEEPKVTLEYLAYLGFESPQRGGTTAALKVTKARKRRNRPGRVERNVFLCYVIGAGGSGKSSLLSAFLNRPFSTTYHPTIKPEIAVNSVELPGGRQCYLILKELGELEPAVLENQAKLEACDLLCYTYDSSDPDSFGYIVEMRKKYAHLENLPAVYTALKADQDRAVQRSEMQPDHYTEELRVPKPLHASHDAPSHVRRHTPQISISDDNHHVTEAIGGMYGSDDDDYLTPSNRNSRPLSFVSSAIETYQLAPSYLDTKRSSPPRSPLQQTGSNEKLPLSDTPARKGSLGSENLPLDASSPPTLSRKSSSSAETAVQQFPLNDIDYESSPAAVAQELNNLQAIRRMSMNVDNADPDLPSFGSSAPTSPEAADDDEASRLFWVPARLHPELAPKEFKTFVEDRVDRIRKRSGSGDSLMPGVERSNSGNSLTRKKSMLSRQIDSSKGYEDGAERLQRKRSEKEQSQTPPTAENLQELEGLVNSVSLESARNSLDSGVQMADAPVMPAPGPALKRSTRTYMRKDRAPFSRRGLGRQSENSRQSESDGEGSRAPSPALSMREPPSPGLSRVQTEPALARDTAAGAGRLTSASSEDLGQHKTTSNQSKDSSSPQSSVPVTTFHSKIATNGRTTAPIPGASSPIPQIVETPPGANSFTVPERKSSHIPPSPSLSSPPQQQYPHSSTQQHHAPPRARPSAKGGAHSRPSLIHSGSSRSTKSTLEDISSHPSPLPGSGNTRTDALTMVPTYEEKKVEKKDSRKTSWNWLLGSEEKDKEKERRTEDKEREKEASKKLKAAAKQHPKTAEKTRLDVLQSSIDGNATVPKGRESLVLDRESFRLEEERKKESSRKSADGRKDKDSGILSAIFGGGKRSKEHKQQYQAPKESLRAPSPEPAPRILRPDIDYNWTRFSILEERAIYRMAHMKLANPRRPLHSQVLLSNFMYSYLAKVQMYHPQAQVPVAQKTAQARQQQFQQQQQQQHQQQHQHQPVSEQQPDDVATHDKQHQADTHASAGAEIPNQSVHETPTNNTSQKDYLGYSTDSQPFGDQSSLWQDEEKSELW</sequence>
<keyword evidence="10" id="KW-1133">Transmembrane helix</keyword>
<comment type="subcellular location">
    <subcellularLocation>
        <location evidence="1">Mitochondrion outer membrane</location>
        <topology evidence="1">Single-pass type IV membrane protein</topology>
    </subcellularLocation>
</comment>
<feature type="region of interest" description="Disordered" evidence="14">
    <location>
        <begin position="719"/>
        <end position="742"/>
    </location>
</feature>
<evidence type="ECO:0000256" key="2">
    <source>
        <dbReference type="ARBA" id="ARBA00007981"/>
    </source>
</evidence>
<feature type="compositionally biased region" description="Polar residues" evidence="14">
    <location>
        <begin position="629"/>
        <end position="642"/>
    </location>
</feature>
<keyword evidence="13" id="KW-0472">Membrane</keyword>
<dbReference type="PROSITE" id="PS51423">
    <property type="entry name" value="MIRO"/>
    <property type="match status" value="2"/>
</dbReference>
<feature type="compositionally biased region" description="Polar residues" evidence="14">
    <location>
        <begin position="1089"/>
        <end position="1103"/>
    </location>
</feature>
<dbReference type="SMART" id="SM00174">
    <property type="entry name" value="RHO"/>
    <property type="match status" value="1"/>
</dbReference>
<keyword evidence="4" id="KW-0479">Metal-binding</keyword>
<evidence type="ECO:0000256" key="7">
    <source>
        <dbReference type="ARBA" id="ARBA00022787"/>
    </source>
</evidence>
<evidence type="ECO:0000256" key="11">
    <source>
        <dbReference type="ARBA" id="ARBA00023128"/>
    </source>
</evidence>
<keyword evidence="6" id="KW-0547">Nucleotide-binding</keyword>
<feature type="domain" description="Miro" evidence="15">
    <location>
        <begin position="413"/>
        <end position="587"/>
    </location>
</feature>
<dbReference type="SUPFAM" id="SSF47473">
    <property type="entry name" value="EF-hand"/>
    <property type="match status" value="1"/>
</dbReference>
<keyword evidence="7" id="KW-1000">Mitochondrion outer membrane</keyword>
<feature type="compositionally biased region" description="Basic residues" evidence="14">
    <location>
        <begin position="1155"/>
        <end position="1164"/>
    </location>
</feature>
<keyword evidence="3" id="KW-0812">Transmembrane</keyword>
<dbReference type="Pfam" id="PF08355">
    <property type="entry name" value="EF_assoc_1"/>
    <property type="match status" value="1"/>
</dbReference>
<evidence type="ECO:0000256" key="6">
    <source>
        <dbReference type="ARBA" id="ARBA00022741"/>
    </source>
</evidence>
<evidence type="ECO:0000313" key="17">
    <source>
        <dbReference type="Proteomes" id="UP001341245"/>
    </source>
</evidence>
<evidence type="ECO:0000256" key="13">
    <source>
        <dbReference type="ARBA" id="ARBA00023136"/>
    </source>
</evidence>
<feature type="region of interest" description="Disordered" evidence="14">
    <location>
        <begin position="1332"/>
        <end position="1423"/>
    </location>
</feature>
<keyword evidence="9" id="KW-0106">Calcium</keyword>
<keyword evidence="11" id="KW-0496">Mitochondrion</keyword>
<feature type="compositionally biased region" description="Low complexity" evidence="14">
    <location>
        <begin position="964"/>
        <end position="984"/>
    </location>
</feature>
<evidence type="ECO:0000256" key="14">
    <source>
        <dbReference type="SAM" id="MobiDB-lite"/>
    </source>
</evidence>
<evidence type="ECO:0000259" key="15">
    <source>
        <dbReference type="PROSITE" id="PS51423"/>
    </source>
</evidence>
<keyword evidence="17" id="KW-1185">Reference proteome</keyword>
<proteinExistence type="inferred from homology"/>
<dbReference type="SMART" id="SM01327">
    <property type="entry name" value="Zds_C"/>
    <property type="match status" value="1"/>
</dbReference>
<feature type="compositionally biased region" description="Polar residues" evidence="14">
    <location>
        <begin position="1073"/>
        <end position="1082"/>
    </location>
</feature>
<feature type="compositionally biased region" description="Basic and acidic residues" evidence="14">
    <location>
        <begin position="1360"/>
        <end position="1370"/>
    </location>
</feature>
<feature type="region of interest" description="Disordered" evidence="14">
    <location>
        <begin position="545"/>
        <end position="578"/>
    </location>
</feature>
<dbReference type="InterPro" id="IPR018247">
    <property type="entry name" value="EF_Hand_1_Ca_BS"/>
</dbReference>
<gene>
    <name evidence="16" type="ORF">QM012_001103</name>
</gene>
<dbReference type="InterPro" id="IPR001806">
    <property type="entry name" value="Small_GTPase"/>
</dbReference>
<dbReference type="EMBL" id="JASGXD010000010">
    <property type="protein sequence ID" value="KAK6003258.1"/>
    <property type="molecule type" value="Genomic_DNA"/>
</dbReference>
<dbReference type="Pfam" id="PF08356">
    <property type="entry name" value="EF_assoc_2"/>
    <property type="match status" value="1"/>
</dbReference>
<dbReference type="Gene3D" id="3.40.50.300">
    <property type="entry name" value="P-loop containing nucleotide triphosphate hydrolases"/>
    <property type="match status" value="2"/>
</dbReference>
<evidence type="ECO:0000313" key="16">
    <source>
        <dbReference type="EMBL" id="KAK6003258.1"/>
    </source>
</evidence>
<dbReference type="PRINTS" id="PR00449">
    <property type="entry name" value="RASTRNSFRMNG"/>
</dbReference>
<dbReference type="Pfam" id="PF08632">
    <property type="entry name" value="Zds_C"/>
    <property type="match status" value="1"/>
</dbReference>
<feature type="region of interest" description="Disordered" evidence="14">
    <location>
        <begin position="623"/>
        <end position="683"/>
    </location>
</feature>
<feature type="compositionally biased region" description="Low complexity" evidence="14">
    <location>
        <begin position="667"/>
        <end position="679"/>
    </location>
</feature>
<feature type="compositionally biased region" description="Polar residues" evidence="14">
    <location>
        <begin position="848"/>
        <end position="861"/>
    </location>
</feature>